<feature type="compositionally biased region" description="Low complexity" evidence="11">
    <location>
        <begin position="294"/>
        <end position="307"/>
    </location>
</feature>
<dbReference type="PROSITE" id="PS00031">
    <property type="entry name" value="NUCLEAR_REC_DBD_1"/>
    <property type="match status" value="1"/>
</dbReference>
<feature type="domain" description="NR LBD" evidence="13">
    <location>
        <begin position="416"/>
        <end position="633"/>
    </location>
</feature>
<evidence type="ECO:0000259" key="12">
    <source>
        <dbReference type="PROSITE" id="PS51030"/>
    </source>
</evidence>
<dbReference type="PANTHER" id="PTHR24085">
    <property type="entry name" value="NUCLEAR HORMONE RECEPTOR"/>
    <property type="match status" value="1"/>
</dbReference>
<evidence type="ECO:0000256" key="2">
    <source>
        <dbReference type="ARBA" id="ARBA00022723"/>
    </source>
</evidence>
<evidence type="ECO:0000256" key="5">
    <source>
        <dbReference type="ARBA" id="ARBA00023015"/>
    </source>
</evidence>
<dbReference type="SMART" id="SM00430">
    <property type="entry name" value="HOLI"/>
    <property type="match status" value="1"/>
</dbReference>
<feature type="region of interest" description="Disordered" evidence="11">
    <location>
        <begin position="278"/>
        <end position="311"/>
    </location>
</feature>
<feature type="region of interest" description="Disordered" evidence="11">
    <location>
        <begin position="164"/>
        <end position="214"/>
    </location>
</feature>
<keyword evidence="4 10" id="KW-0862">Zinc</keyword>
<dbReference type="InterPro" id="IPR001723">
    <property type="entry name" value="Nuclear_hrmn_rcpt"/>
</dbReference>
<dbReference type="InterPro" id="IPR013088">
    <property type="entry name" value="Znf_NHR/GATA"/>
</dbReference>
<keyword evidence="2 10" id="KW-0479">Metal-binding</keyword>
<dbReference type="PANTHER" id="PTHR24085:SF4">
    <property type="entry name" value="NUCLEAR HORMONE RECEPTOR HR38-RELATED"/>
    <property type="match status" value="1"/>
</dbReference>
<dbReference type="Pfam" id="PF00105">
    <property type="entry name" value="zf-C4"/>
    <property type="match status" value="1"/>
</dbReference>
<sequence length="637" mass="70430">MLLLQQQPIYSGVPSVSSESFHQPITPPAIPASIGSADVGVFPSSTFSMALQDLQVGGSFSEEDTFRSFSGDFGGSGDVCSAASASSFQPPIFTEPFSYEGTFMLEKDLGKMVGLFPEASGQMPTSTATSAGVNTQKYMDPSTFDFPFRSYTASSSDQCCYSSHPFPEHTATSSHAPPPPPPHHHHQQSSEKLYHRDSSTIAPSPISPFSAPEDLSQSGYGASYGQVFYGGLQGTERQGIGGLETGYPLMGRSMFHADVSAQHPGRHFGRRPSLTIPMPSHTPDSMELQKYVQSPKTPTTPSSTRSSPGREGLQKESLLCAVCGDNAACQHYGVRTCEGCKGFFKRTVQKGAKYVCLADKNCPVDKRRRNRCQFCRFQKCLAVGMVKEVVRTDSLKGRRGRLPSKPKSPQEAPPSPPVSLITSLYKVPSPEDSPMDEVDRIRTFYDLLLQSMDVLKAWADRIPGFSDLLKEDQELLFQSATMEMFVLRIAYRIQTGDEKITFDNGLVLHRQQCWEMFGDWISSIMDFGVSLHRMTIDISSLACMAALAMITLRHGLKDVKKMEELQMKIIDCLRDHCTYNADAQRKPNFFSLILGKIAELRSLSREGQERLIFFKLQGLFPTPPVIESLFHSSQLPF</sequence>
<protein>
    <submittedName>
        <fullName evidence="14">HR38-like protein</fullName>
    </submittedName>
</protein>
<keyword evidence="3 10" id="KW-0863">Zinc-finger</keyword>
<gene>
    <name evidence="14" type="ORF">MAR_035155</name>
</gene>
<name>A0ABY7ELT9_MYAAR</name>
<keyword evidence="6 10" id="KW-0238">DNA-binding</keyword>
<dbReference type="PRINTS" id="PR01284">
    <property type="entry name" value="NUCLEARECPTR"/>
</dbReference>
<dbReference type="InterPro" id="IPR035500">
    <property type="entry name" value="NHR-like_dom_sf"/>
</dbReference>
<dbReference type="CDD" id="cd06969">
    <property type="entry name" value="NR_DBD_NGFI-B"/>
    <property type="match status" value="1"/>
</dbReference>
<feature type="region of interest" description="Disordered" evidence="11">
    <location>
        <begin position="395"/>
        <end position="419"/>
    </location>
</feature>
<accession>A0ABY7ELT9</accession>
<dbReference type="SUPFAM" id="SSF57716">
    <property type="entry name" value="Glucocorticoid receptor-like (DNA-binding domain)"/>
    <property type="match status" value="1"/>
</dbReference>
<feature type="compositionally biased region" description="Low complexity" evidence="11">
    <location>
        <begin position="199"/>
        <end position="212"/>
    </location>
</feature>
<reference evidence="14" key="1">
    <citation type="submission" date="2022-11" db="EMBL/GenBank/DDBJ databases">
        <title>Centuries of genome instability and evolution in soft-shell clam transmissible cancer (bioRxiv).</title>
        <authorList>
            <person name="Hart S.F.M."/>
            <person name="Yonemitsu M.A."/>
            <person name="Giersch R.M."/>
            <person name="Beal B.F."/>
            <person name="Arriagada G."/>
            <person name="Davis B.W."/>
            <person name="Ostrander E.A."/>
            <person name="Goff S.P."/>
            <person name="Metzger M.J."/>
        </authorList>
    </citation>
    <scope>NUCLEOTIDE SEQUENCE</scope>
    <source>
        <strain evidence="14">MELC-2E11</strain>
        <tissue evidence="14">Siphon/mantle</tissue>
    </source>
</reference>
<keyword evidence="9 10" id="KW-0539">Nucleus</keyword>
<evidence type="ECO:0000256" key="6">
    <source>
        <dbReference type="ARBA" id="ARBA00023125"/>
    </source>
</evidence>
<dbReference type="Proteomes" id="UP001164746">
    <property type="component" value="Chromosome 7"/>
</dbReference>
<evidence type="ECO:0000313" key="15">
    <source>
        <dbReference type="Proteomes" id="UP001164746"/>
    </source>
</evidence>
<evidence type="ECO:0000256" key="9">
    <source>
        <dbReference type="ARBA" id="ARBA00023242"/>
    </source>
</evidence>
<keyword evidence="5 10" id="KW-0805">Transcription regulation</keyword>
<dbReference type="InterPro" id="IPR000536">
    <property type="entry name" value="Nucl_hrmn_rcpt_lig-bd"/>
</dbReference>
<evidence type="ECO:0000256" key="4">
    <source>
        <dbReference type="ARBA" id="ARBA00022833"/>
    </source>
</evidence>
<evidence type="ECO:0000256" key="3">
    <source>
        <dbReference type="ARBA" id="ARBA00022771"/>
    </source>
</evidence>
<evidence type="ECO:0000256" key="8">
    <source>
        <dbReference type="ARBA" id="ARBA00023170"/>
    </source>
</evidence>
<proteinExistence type="inferred from homology"/>
<keyword evidence="15" id="KW-1185">Reference proteome</keyword>
<comment type="similarity">
    <text evidence="10">Belongs to the nuclear hormone receptor family.</text>
</comment>
<dbReference type="InterPro" id="IPR001628">
    <property type="entry name" value="Znf_hrmn_rcpt"/>
</dbReference>
<dbReference type="Pfam" id="PF00104">
    <property type="entry name" value="Hormone_recep"/>
    <property type="match status" value="1"/>
</dbReference>
<dbReference type="SMART" id="SM00399">
    <property type="entry name" value="ZnF_C4"/>
    <property type="match status" value="1"/>
</dbReference>
<dbReference type="EMBL" id="CP111018">
    <property type="protein sequence ID" value="WAR10079.1"/>
    <property type="molecule type" value="Genomic_DNA"/>
</dbReference>
<evidence type="ECO:0000256" key="1">
    <source>
        <dbReference type="ARBA" id="ARBA00004123"/>
    </source>
</evidence>
<evidence type="ECO:0000313" key="14">
    <source>
        <dbReference type="EMBL" id="WAR10079.1"/>
    </source>
</evidence>
<dbReference type="PRINTS" id="PR00047">
    <property type="entry name" value="STROIDFINGER"/>
</dbReference>
<evidence type="ECO:0000256" key="7">
    <source>
        <dbReference type="ARBA" id="ARBA00023163"/>
    </source>
</evidence>
<dbReference type="PROSITE" id="PS51843">
    <property type="entry name" value="NR_LBD"/>
    <property type="match status" value="1"/>
</dbReference>
<feature type="compositionally biased region" description="Basic and acidic residues" evidence="11">
    <location>
        <begin position="188"/>
        <end position="198"/>
    </location>
</feature>
<dbReference type="Gene3D" id="3.30.50.10">
    <property type="entry name" value="Erythroid Transcription Factor GATA-1, subunit A"/>
    <property type="match status" value="1"/>
</dbReference>
<comment type="subcellular location">
    <subcellularLocation>
        <location evidence="1 10">Nucleus</location>
    </subcellularLocation>
</comment>
<evidence type="ECO:0000256" key="10">
    <source>
        <dbReference type="RuleBase" id="RU004334"/>
    </source>
</evidence>
<dbReference type="Gene3D" id="1.10.565.10">
    <property type="entry name" value="Retinoid X Receptor"/>
    <property type="match status" value="1"/>
</dbReference>
<evidence type="ECO:0000256" key="11">
    <source>
        <dbReference type="SAM" id="MobiDB-lite"/>
    </source>
</evidence>
<feature type="domain" description="Nuclear receptor" evidence="12">
    <location>
        <begin position="317"/>
        <end position="392"/>
    </location>
</feature>
<evidence type="ECO:0000259" key="13">
    <source>
        <dbReference type="PROSITE" id="PS51843"/>
    </source>
</evidence>
<keyword evidence="8 10" id="KW-0675">Receptor</keyword>
<organism evidence="14 15">
    <name type="scientific">Mya arenaria</name>
    <name type="common">Soft-shell clam</name>
    <dbReference type="NCBI Taxonomy" id="6604"/>
    <lineage>
        <taxon>Eukaryota</taxon>
        <taxon>Metazoa</taxon>
        <taxon>Spiralia</taxon>
        <taxon>Lophotrochozoa</taxon>
        <taxon>Mollusca</taxon>
        <taxon>Bivalvia</taxon>
        <taxon>Autobranchia</taxon>
        <taxon>Heteroconchia</taxon>
        <taxon>Euheterodonta</taxon>
        <taxon>Imparidentia</taxon>
        <taxon>Neoheterodontei</taxon>
        <taxon>Myida</taxon>
        <taxon>Myoidea</taxon>
        <taxon>Myidae</taxon>
        <taxon>Mya</taxon>
    </lineage>
</organism>
<keyword evidence="7 10" id="KW-0804">Transcription</keyword>
<dbReference type="PROSITE" id="PS51030">
    <property type="entry name" value="NUCLEAR_REC_DBD_2"/>
    <property type="match status" value="1"/>
</dbReference>
<dbReference type="SUPFAM" id="SSF48508">
    <property type="entry name" value="Nuclear receptor ligand-binding domain"/>
    <property type="match status" value="1"/>
</dbReference>
<dbReference type="PRINTS" id="PR00398">
    <property type="entry name" value="STRDHORMONER"/>
</dbReference>
<dbReference type="InterPro" id="IPR003070">
    <property type="entry name" value="NR4A1-3"/>
</dbReference>